<dbReference type="Proteomes" id="UP000297720">
    <property type="component" value="Unassembled WGS sequence"/>
</dbReference>
<feature type="transmembrane region" description="Helical" evidence="1">
    <location>
        <begin position="61"/>
        <end position="81"/>
    </location>
</feature>
<name>A0A5F0KBT7_9GAMM</name>
<evidence type="ECO:0000313" key="3">
    <source>
        <dbReference type="EMBL" id="TFF76522.1"/>
    </source>
</evidence>
<evidence type="ECO:0000313" key="4">
    <source>
        <dbReference type="EMBL" id="TFF80970.1"/>
    </source>
</evidence>
<dbReference type="OrthoDB" id="5645662at2"/>
<organism evidence="4 6">
    <name type="scientific">Aeromonas taiwanensis</name>
    <dbReference type="NCBI Taxonomy" id="633417"/>
    <lineage>
        <taxon>Bacteria</taxon>
        <taxon>Pseudomonadati</taxon>
        <taxon>Pseudomonadota</taxon>
        <taxon>Gammaproteobacteria</taxon>
        <taxon>Aeromonadales</taxon>
        <taxon>Aeromonadaceae</taxon>
        <taxon>Aeromonas</taxon>
    </lineage>
</organism>
<dbReference type="EMBL" id="QORL01000017">
    <property type="protein sequence ID" value="TFF76522.1"/>
    <property type="molecule type" value="Genomic_DNA"/>
</dbReference>
<accession>A0A5F0KBT7</accession>
<dbReference type="EMBL" id="QORK01000017">
    <property type="protein sequence ID" value="TFF80970.1"/>
    <property type="molecule type" value="Genomic_DNA"/>
</dbReference>
<keyword evidence="5" id="KW-1185">Reference proteome</keyword>
<sequence>MIVNEWIEPYTLMMGVHSMGVITEILCSSGLVYAPFFFAIVKSIVEAMTQGVDEGNAGELAVKFLRIELLIIFPVFILAFVPMANSQMRFDVNISNYSCDGDQRIQAPLTTNQQMMMGNFQGGYTKVPVWWLAVHDYASTFTNTVIANTPCAADLQMASVNIQAANLENSYDQTIADSWQRACLSPAVGDATRRGSLDDSTWAGSQSMREFYKKEQNTVLISRESAIAAGLPVGLSEGGEVRLNCDVAYQHIEAAAVSAARNQSQGSLEILINASQDSDTEKKLAMSKVAKVQPQTSAQLTNLFAGETDHSVAPDSASGYMKEMIGWLGTAVGNLLKAPGTIVLKNTTPIQICVMQMTLIMATPILLVFSGFNIKTALAISATYFGLEFTLVFVNLATWMDNTLNLFFYSSINGGVGAGSATFVSGLQESILTRVGYTSYDLLPKLWMALMAYVGIKGGSQMIGSASQGVEQSVSNGLNTSVRIQQQAGSMANSAGKSFMKSGGKSS</sequence>
<dbReference type="InterPro" id="IPR012931">
    <property type="entry name" value="TraG_N_Proteobacteria"/>
</dbReference>
<evidence type="ECO:0000313" key="5">
    <source>
        <dbReference type="Proteomes" id="UP000297720"/>
    </source>
</evidence>
<evidence type="ECO:0000259" key="2">
    <source>
        <dbReference type="Pfam" id="PF07916"/>
    </source>
</evidence>
<dbReference type="RefSeq" id="WP_134695605.1">
    <property type="nucleotide sequence ID" value="NZ_QORJ01000021.1"/>
</dbReference>
<feature type="transmembrane region" description="Helical" evidence="1">
    <location>
        <begin position="21"/>
        <end position="41"/>
    </location>
</feature>
<evidence type="ECO:0000256" key="1">
    <source>
        <dbReference type="SAM" id="Phobius"/>
    </source>
</evidence>
<dbReference type="Proteomes" id="UP000297914">
    <property type="component" value="Unassembled WGS sequence"/>
</dbReference>
<feature type="domain" description="TraG N-terminal Proteobacteria" evidence="2">
    <location>
        <begin position="32"/>
        <end position="469"/>
    </location>
</feature>
<comment type="caution">
    <text evidence="4">The sequence shown here is derived from an EMBL/GenBank/DDBJ whole genome shotgun (WGS) entry which is preliminary data.</text>
</comment>
<evidence type="ECO:0000313" key="6">
    <source>
        <dbReference type="Proteomes" id="UP000297914"/>
    </source>
</evidence>
<dbReference type="AlphaFoldDB" id="A0A5F0KBT7"/>
<keyword evidence="1" id="KW-0812">Transmembrane</keyword>
<proteinExistence type="predicted"/>
<protein>
    <recommendedName>
        <fullName evidence="2">TraG N-terminal Proteobacteria domain-containing protein</fullName>
    </recommendedName>
</protein>
<keyword evidence="1" id="KW-0472">Membrane</keyword>
<dbReference type="Pfam" id="PF07916">
    <property type="entry name" value="TraG_N"/>
    <property type="match status" value="1"/>
</dbReference>
<keyword evidence="1" id="KW-1133">Transmembrane helix</keyword>
<gene>
    <name evidence="3" type="ORF">DRM93_09460</name>
    <name evidence="4" type="ORF">DRM94_09460</name>
</gene>
<reference evidence="4 6" key="1">
    <citation type="submission" date="2018-06" db="EMBL/GenBank/DDBJ databases">
        <title>Occurrence of a novel blaKPC-2- and qnrS2- harbouring IncP6 plasmid from Aeromonas taiwanensis isolates recovered from the river sediments.</title>
        <authorList>
            <person name="Zheng B."/>
            <person name="Yu X."/>
            <person name="Xiao Y."/>
        </authorList>
    </citation>
    <scope>NUCLEOTIDE SEQUENCE [LARGE SCALE GENOMIC DNA]</scope>
    <source>
        <strain evidence="3 5">1713</strain>
        <strain evidence="4 6">198</strain>
    </source>
</reference>